<gene>
    <name evidence="2" type="ORF">AOQ84DRAFT_369675</name>
</gene>
<feature type="region of interest" description="Disordered" evidence="1">
    <location>
        <begin position="137"/>
        <end position="247"/>
    </location>
</feature>
<evidence type="ECO:0000313" key="3">
    <source>
        <dbReference type="Proteomes" id="UP000250140"/>
    </source>
</evidence>
<evidence type="ECO:0000256" key="1">
    <source>
        <dbReference type="SAM" id="MobiDB-lite"/>
    </source>
</evidence>
<protein>
    <submittedName>
        <fullName evidence="2">Uncharacterized protein</fullName>
    </submittedName>
</protein>
<feature type="compositionally biased region" description="Polar residues" evidence="1">
    <location>
        <begin position="140"/>
        <end position="165"/>
    </location>
</feature>
<dbReference type="Proteomes" id="UP000250140">
    <property type="component" value="Unassembled WGS sequence"/>
</dbReference>
<keyword evidence="3" id="KW-1185">Reference proteome</keyword>
<organism evidence="2 3">
    <name type="scientific">Glonium stellatum</name>
    <dbReference type="NCBI Taxonomy" id="574774"/>
    <lineage>
        <taxon>Eukaryota</taxon>
        <taxon>Fungi</taxon>
        <taxon>Dikarya</taxon>
        <taxon>Ascomycota</taxon>
        <taxon>Pezizomycotina</taxon>
        <taxon>Dothideomycetes</taxon>
        <taxon>Pleosporomycetidae</taxon>
        <taxon>Gloniales</taxon>
        <taxon>Gloniaceae</taxon>
        <taxon>Glonium</taxon>
    </lineage>
</organism>
<feature type="compositionally biased region" description="Basic and acidic residues" evidence="1">
    <location>
        <begin position="226"/>
        <end position="237"/>
    </location>
</feature>
<dbReference type="EMBL" id="KV751028">
    <property type="protein sequence ID" value="OCL01958.1"/>
    <property type="molecule type" value="Genomic_DNA"/>
</dbReference>
<dbReference type="AlphaFoldDB" id="A0A8E2ENY3"/>
<dbReference type="OrthoDB" id="3746122at2759"/>
<feature type="compositionally biased region" description="Basic residues" evidence="1">
    <location>
        <begin position="213"/>
        <end position="223"/>
    </location>
</feature>
<reference evidence="2 3" key="1">
    <citation type="journal article" date="2016" name="Nat. Commun.">
        <title>Ectomycorrhizal ecology is imprinted in the genome of the dominant symbiotic fungus Cenococcum geophilum.</title>
        <authorList>
            <consortium name="DOE Joint Genome Institute"/>
            <person name="Peter M."/>
            <person name="Kohler A."/>
            <person name="Ohm R.A."/>
            <person name="Kuo A."/>
            <person name="Krutzmann J."/>
            <person name="Morin E."/>
            <person name="Arend M."/>
            <person name="Barry K.W."/>
            <person name="Binder M."/>
            <person name="Choi C."/>
            <person name="Clum A."/>
            <person name="Copeland A."/>
            <person name="Grisel N."/>
            <person name="Haridas S."/>
            <person name="Kipfer T."/>
            <person name="LaButti K."/>
            <person name="Lindquist E."/>
            <person name="Lipzen A."/>
            <person name="Maire R."/>
            <person name="Meier B."/>
            <person name="Mihaltcheva S."/>
            <person name="Molinier V."/>
            <person name="Murat C."/>
            <person name="Poggeler S."/>
            <person name="Quandt C.A."/>
            <person name="Sperisen C."/>
            <person name="Tritt A."/>
            <person name="Tisserant E."/>
            <person name="Crous P.W."/>
            <person name="Henrissat B."/>
            <person name="Nehls U."/>
            <person name="Egli S."/>
            <person name="Spatafora J.W."/>
            <person name="Grigoriev I.V."/>
            <person name="Martin F.M."/>
        </authorList>
    </citation>
    <scope>NUCLEOTIDE SEQUENCE [LARGE SCALE GENOMIC DNA]</scope>
    <source>
        <strain evidence="2 3">CBS 207.34</strain>
    </source>
</reference>
<sequence length="374" mass="42251">MPQPLRVHACLEAAGLRTSGKHSASDQETKMVHRKPKFDFKPVSDLYYNKVAYLSHKLSEGGDVYDRLDRFLFDTELEQILKDSGPTIWPESTERQHLLVADPSTRYQRDLFYPQDKDVLKERLRDLVLARKTGNRYSLDGSSLSQGHNTARPNGSNGTDINSAGSPGGGMSRQDSGDGRLKRIKVNSNAVDRNDQELWENSLETEDASSRGTVHRPPAKHQQQRLSKERHASRPEGSDNVTGQAQDRSDISVEKIYKSQIHIFSKAWSAYGSMDLKGCTSVDQFFEKLSSTIYKNRATQEGNHEINWVEIELPEDMSCEQSLLLKRCDDDIDTKFHHLKDILSSAPVFFGKIGRILEAEVAFVDENSDCSMED</sequence>
<evidence type="ECO:0000313" key="2">
    <source>
        <dbReference type="EMBL" id="OCL01958.1"/>
    </source>
</evidence>
<proteinExistence type="predicted"/>
<name>A0A8E2ENY3_9PEZI</name>
<accession>A0A8E2ENY3</accession>